<proteinExistence type="inferred from homology"/>
<keyword evidence="3" id="KW-0812">Transmembrane</keyword>
<keyword evidence="3" id="KW-1133">Transmembrane helix</keyword>
<feature type="transmembrane region" description="Helical" evidence="3">
    <location>
        <begin position="853"/>
        <end position="870"/>
    </location>
</feature>
<feature type="region of interest" description="Disordered" evidence="2">
    <location>
        <begin position="303"/>
        <end position="386"/>
    </location>
</feature>
<keyword evidence="6" id="KW-1185">Reference proteome</keyword>
<feature type="transmembrane region" description="Helical" evidence="3">
    <location>
        <begin position="877"/>
        <end position="896"/>
    </location>
</feature>
<dbReference type="PANTHER" id="PTHR31082">
    <property type="entry name" value="PHEROMONE-REGULATED MEMBRANE PROTEIN 10"/>
    <property type="match status" value="1"/>
</dbReference>
<dbReference type="InterPro" id="IPR051361">
    <property type="entry name" value="ThrE/Ser_Exporter"/>
</dbReference>
<feature type="compositionally biased region" description="Basic and acidic residues" evidence="2">
    <location>
        <begin position="656"/>
        <end position="686"/>
    </location>
</feature>
<feature type="region of interest" description="Disordered" evidence="2">
    <location>
        <begin position="181"/>
        <end position="213"/>
    </location>
</feature>
<protein>
    <submittedName>
        <fullName evidence="5">SPOSA6832_04370-mRNA-1:cds</fullName>
    </submittedName>
</protein>
<feature type="compositionally biased region" description="Low complexity" evidence="2">
    <location>
        <begin position="359"/>
        <end position="373"/>
    </location>
</feature>
<feature type="non-terminal residue" evidence="5">
    <location>
        <position position="1131"/>
    </location>
</feature>
<accession>A0A0D6ESH4</accession>
<feature type="compositionally biased region" description="Basic and acidic residues" evidence="2">
    <location>
        <begin position="64"/>
        <end position="95"/>
    </location>
</feature>
<evidence type="ECO:0000259" key="4">
    <source>
        <dbReference type="Pfam" id="PF06738"/>
    </source>
</evidence>
<feature type="compositionally biased region" description="Low complexity" evidence="2">
    <location>
        <begin position="236"/>
        <end position="247"/>
    </location>
</feature>
<feature type="compositionally biased region" description="Polar residues" evidence="2">
    <location>
        <begin position="462"/>
        <end position="471"/>
    </location>
</feature>
<feature type="compositionally biased region" description="Low complexity" evidence="2">
    <location>
        <begin position="475"/>
        <end position="484"/>
    </location>
</feature>
<dbReference type="PANTHER" id="PTHR31082:SF4">
    <property type="entry name" value="PHEROMONE-REGULATED MEMBRANE PROTEIN 10"/>
    <property type="match status" value="1"/>
</dbReference>
<dbReference type="Pfam" id="PF06738">
    <property type="entry name" value="ThrE"/>
    <property type="match status" value="1"/>
</dbReference>
<feature type="compositionally biased region" description="Pro residues" evidence="2">
    <location>
        <begin position="528"/>
        <end position="540"/>
    </location>
</feature>
<feature type="compositionally biased region" description="Pro residues" evidence="2">
    <location>
        <begin position="31"/>
        <end position="41"/>
    </location>
</feature>
<feature type="transmembrane region" description="Helical" evidence="3">
    <location>
        <begin position="938"/>
        <end position="958"/>
    </location>
</feature>
<feature type="region of interest" description="Disordered" evidence="2">
    <location>
        <begin position="1"/>
        <end position="113"/>
    </location>
</feature>
<keyword evidence="3" id="KW-0472">Membrane</keyword>
<feature type="compositionally biased region" description="Low complexity" evidence="2">
    <location>
        <begin position="604"/>
        <end position="614"/>
    </location>
</feature>
<comment type="similarity">
    <text evidence="1">Belongs to the ThrE exporter (TC 2.A.79) family.</text>
</comment>
<dbReference type="AlphaFoldDB" id="A0A0D6ESH4"/>
<dbReference type="InterPro" id="IPR010619">
    <property type="entry name" value="ThrE-like_N"/>
</dbReference>
<dbReference type="GO" id="GO:0022857">
    <property type="term" value="F:transmembrane transporter activity"/>
    <property type="evidence" value="ECO:0007669"/>
    <property type="project" value="InterPro"/>
</dbReference>
<feature type="compositionally biased region" description="Low complexity" evidence="2">
    <location>
        <begin position="585"/>
        <end position="596"/>
    </location>
</feature>
<gene>
    <name evidence="5" type="primary">SPOSA6832_04370</name>
</gene>
<dbReference type="EMBL" id="CENE01000028">
    <property type="protein sequence ID" value="CEQ42530.1"/>
    <property type="molecule type" value="Genomic_DNA"/>
</dbReference>
<feature type="region of interest" description="Disordered" evidence="2">
    <location>
        <begin position="450"/>
        <end position="698"/>
    </location>
</feature>
<feature type="compositionally biased region" description="Basic and acidic residues" evidence="2">
    <location>
        <begin position="141"/>
        <end position="158"/>
    </location>
</feature>
<evidence type="ECO:0000313" key="6">
    <source>
        <dbReference type="Proteomes" id="UP000243876"/>
    </source>
</evidence>
<evidence type="ECO:0000256" key="2">
    <source>
        <dbReference type="SAM" id="MobiDB-lite"/>
    </source>
</evidence>
<evidence type="ECO:0000313" key="5">
    <source>
        <dbReference type="EMBL" id="CEQ42530.1"/>
    </source>
</evidence>
<sequence length="1131" mass="121431">MGPPPSRTTTHIPAPSDRPSTSSDNRVTPSPVTPSPAIPTKPPRRVQWNEQAVNEVDPNPAASEESKGSDEKGSGAASKEERRDEADPFNDRSAVDDVPLPFTRDKSRRGRLARLLSPVADRLGVFVDPLERDGLPSVPAPRDEGKGTTGPNDKRAEGLVRSNLTGKLGFFKGLSKRRQAIRQIRQREDDENAPTLEEKQGREQQGAATDGQDRAGILSALLALQRGGRELVKTRSWSAASAASSLAPPAPSIDDSSDDEWERERFISRLRAKRAGKNALHATSSAVSSAGKQAAGSALHLATGGHFRGSHDRGRNLSASSRNPSMSSMHRSRSFTSLPEKSSRHRPLPSTSSLRQLVSRESSSPPASSPPHSLGLHVPHRGGLRSELSKRVRKLGDKLGLELDTERTRPNAARSGAGVFGGLVTSATGLAAAAAPSAATLAPIPTKPGYSVARSAPPSPGASKSQPSSPVQRGLSPRLSPSKSRSYESNLQDASRMSLHEMVREEEQRGDEEGARPSRTTSVGSFQLPPPAVTLPPSTPGTPAQSGMSAAEALARRRAKRKKPLFSLHVNDLPSSAEEDYRQASPTSPFSTTIPSPLGPAPSRPSGSASPTSAHFRLFGPRAGTPRSPGATTPRSPSGIASPRKDYFGTPPNPADLERALLERKAREEADREEKERERDLREWQKEKKRRRKQREKELKDRRVFITAHVAAIIERQEFILKLARTFMMFGAPSHRLESQIQATARVLELPQCHAVYLPGVMLINFGDPTTCTSEVKFLKQAAGLDMGKLKSTYWIYHKVIRDKISVTDAAEQLDELMGSWPKYSLVQNMLFGGIASAAILPSGFNGSLADCLIVIPLGSLLVFVQVLLARNDLYASLFEITIACLNAMIAGVLSYSSFFCFYSVAAGGIVLVLPGFIVLSGALELANRCIVSGAVRITYSILYALFLGFGLSIGALVSTRGSHHTVQAADYTNGQPLFRRDTLAMVVIGCAAYRNWLRETGFSANFFSGKAFPTNPALTSAAGAFAVGVLGNAWAKATRESAFVVMIIGRVQWFHRVFSTRPLTSLPLDSIFVQLPSGLANGGLILFASQSAAGRFNSFSTAIDAAGGLVRTVVGMTVGLFTAAAPQTSY</sequence>
<dbReference type="Proteomes" id="UP000243876">
    <property type="component" value="Unassembled WGS sequence"/>
</dbReference>
<organism evidence="5 6">
    <name type="scientific">Sporidiobolus salmonicolor</name>
    <name type="common">Yeast-like fungus</name>
    <name type="synonym">Sporobolomyces salmonicolor</name>
    <dbReference type="NCBI Taxonomy" id="5005"/>
    <lineage>
        <taxon>Eukaryota</taxon>
        <taxon>Fungi</taxon>
        <taxon>Dikarya</taxon>
        <taxon>Basidiomycota</taxon>
        <taxon>Pucciniomycotina</taxon>
        <taxon>Microbotryomycetes</taxon>
        <taxon>Sporidiobolales</taxon>
        <taxon>Sporidiobolaceae</taxon>
        <taxon>Sporobolomyces</taxon>
    </lineage>
</organism>
<feature type="transmembrane region" description="Helical" evidence="3">
    <location>
        <begin position="902"/>
        <end position="926"/>
    </location>
</feature>
<dbReference type="OrthoDB" id="413008at2759"/>
<feature type="compositionally biased region" description="Basic and acidic residues" evidence="2">
    <location>
        <begin position="498"/>
        <end position="516"/>
    </location>
</feature>
<feature type="compositionally biased region" description="Polar residues" evidence="2">
    <location>
        <begin position="18"/>
        <end position="30"/>
    </location>
</feature>
<feature type="compositionally biased region" description="Low complexity" evidence="2">
    <location>
        <begin position="318"/>
        <end position="337"/>
    </location>
</feature>
<evidence type="ECO:0000256" key="3">
    <source>
        <dbReference type="SAM" id="Phobius"/>
    </source>
</evidence>
<feature type="domain" description="Threonine/serine exporter-like N-terminal" evidence="4">
    <location>
        <begin position="718"/>
        <end position="956"/>
    </location>
</feature>
<name>A0A0D6ESH4_SPOSA</name>
<feature type="region of interest" description="Disordered" evidence="2">
    <location>
        <begin position="235"/>
        <end position="261"/>
    </location>
</feature>
<reference evidence="6" key="1">
    <citation type="submission" date="2015-02" db="EMBL/GenBank/DDBJ databases">
        <authorList>
            <person name="Gon?alves P."/>
        </authorList>
    </citation>
    <scope>NUCLEOTIDE SEQUENCE [LARGE SCALE GENOMIC DNA]</scope>
</reference>
<feature type="region of interest" description="Disordered" evidence="2">
    <location>
        <begin position="126"/>
        <end position="161"/>
    </location>
</feature>
<evidence type="ECO:0000256" key="1">
    <source>
        <dbReference type="ARBA" id="ARBA00034125"/>
    </source>
</evidence>